<dbReference type="EMBL" id="CP000380">
    <property type="protein sequence ID" value="ABF81189.1"/>
    <property type="molecule type" value="Genomic_DNA"/>
</dbReference>
<keyword evidence="1" id="KW-0732">Signal</keyword>
<dbReference type="Pfam" id="PF06551">
    <property type="entry name" value="DUF1120"/>
    <property type="match status" value="1"/>
</dbReference>
<feature type="signal peptide" evidence="1">
    <location>
        <begin position="1"/>
        <end position="28"/>
    </location>
</feature>
<organism evidence="2">
    <name type="scientific">Burkholderia orbicola (strain AU 1054)</name>
    <dbReference type="NCBI Taxonomy" id="331271"/>
    <lineage>
        <taxon>Bacteria</taxon>
        <taxon>Pseudomonadati</taxon>
        <taxon>Pseudomonadota</taxon>
        <taxon>Betaproteobacteria</taxon>
        <taxon>Burkholderiales</taxon>
        <taxon>Burkholderiaceae</taxon>
        <taxon>Burkholderia</taxon>
        <taxon>Burkholderia cepacia complex</taxon>
        <taxon>Burkholderia orbicola</taxon>
    </lineage>
</organism>
<gene>
    <name evidence="2" type="ordered locus">Bcen_6326</name>
</gene>
<reference evidence="2" key="1">
    <citation type="submission" date="2006-05" db="EMBL/GenBank/DDBJ databases">
        <title>Complete sequence of chromosome 3 of Burkholderia cenocepacia AU 1054.</title>
        <authorList>
            <consortium name="US DOE Joint Genome Institute"/>
            <person name="Copeland A."/>
            <person name="Lucas S."/>
            <person name="Lapidus A."/>
            <person name="Barry K."/>
            <person name="Detter J.C."/>
            <person name="Glavina del Rio T."/>
            <person name="Hammon N."/>
            <person name="Israni S."/>
            <person name="Dalin E."/>
            <person name="Tice H."/>
            <person name="Pitluck S."/>
            <person name="Chain P."/>
            <person name="Malfatti S."/>
            <person name="Shin M."/>
            <person name="Vergez L."/>
            <person name="Schmutz J."/>
            <person name="Larimer F."/>
            <person name="Land M."/>
            <person name="Hauser L."/>
            <person name="Kyrpides N."/>
            <person name="Lykidis A."/>
            <person name="LiPuma J.J."/>
            <person name="Konstantinidis K."/>
            <person name="Tiedje J.M."/>
            <person name="Richardson P."/>
        </authorList>
    </citation>
    <scope>NUCLEOTIDE SEQUENCE [LARGE SCALE GENOMIC DNA]</scope>
    <source>
        <strain evidence="2">AU 1054</strain>
    </source>
</reference>
<name>A0A0H2Y1H2_BURO1</name>
<dbReference type="HOGENOM" id="CLU_093407_1_0_4"/>
<evidence type="ECO:0008006" key="3">
    <source>
        <dbReference type="Google" id="ProtNLM"/>
    </source>
</evidence>
<evidence type="ECO:0000256" key="1">
    <source>
        <dbReference type="SAM" id="SignalP"/>
    </source>
</evidence>
<evidence type="ECO:0000313" key="2">
    <source>
        <dbReference type="EMBL" id="ABF81189.1"/>
    </source>
</evidence>
<accession>A0A0H2Y1H2</accession>
<proteinExistence type="predicted"/>
<feature type="chain" id="PRO_5002602063" description="DUF1120 domain-containing protein" evidence="1">
    <location>
        <begin position="29"/>
        <end position="226"/>
    </location>
</feature>
<sequence precursor="true">MKFVKMTNQASRLVIAGLLAWGTSAAFADTFDVKVTGTVKPGACTSTLAGGGTFDYGLIGSGELSPTAPTLLAILSDSITITCDAAARVALTAQDNRAGTGALSGNINFFGMSKSDIVQFGLGTASGKNIGGFAFRFRKNSFQADGAAVDSIYSSTKGTTWTASDGVVDNTGGYESWAKKGQTVPVAAKVFSGTLDVQAAIDKTSNLDLSQEINLDGLATVSLVYL</sequence>
<dbReference type="AlphaFoldDB" id="A0A0H2Y1H2"/>
<dbReference type="InterPro" id="IPR010546">
    <property type="entry name" value="DUF1120"/>
</dbReference>
<protein>
    <recommendedName>
        <fullName evidence="3">DUF1120 domain-containing protein</fullName>
    </recommendedName>
</protein>